<dbReference type="PANTHER" id="PTHR24305:SF166">
    <property type="entry name" value="CYTOCHROME P450 12A4, MITOCHONDRIAL-RELATED"/>
    <property type="match status" value="1"/>
</dbReference>
<evidence type="ECO:0000256" key="8">
    <source>
        <dbReference type="SAM" id="Phobius"/>
    </source>
</evidence>
<dbReference type="AlphaFoldDB" id="A0A9P4Z0P3"/>
<keyword evidence="8" id="KW-1133">Transmembrane helix</keyword>
<dbReference type="PROSITE" id="PS00086">
    <property type="entry name" value="CYTOCHROME_P450"/>
    <property type="match status" value="1"/>
</dbReference>
<comment type="caution">
    <text evidence="9">The sequence shown here is derived from an EMBL/GenBank/DDBJ whole genome shotgun (WGS) entry which is preliminary data.</text>
</comment>
<comment type="similarity">
    <text evidence="2 7">Belongs to the cytochrome P450 family.</text>
</comment>
<dbReference type="PANTHER" id="PTHR24305">
    <property type="entry name" value="CYTOCHROME P450"/>
    <property type="match status" value="1"/>
</dbReference>
<dbReference type="PRINTS" id="PR00385">
    <property type="entry name" value="P450"/>
</dbReference>
<evidence type="ECO:0000313" key="10">
    <source>
        <dbReference type="Proteomes" id="UP000749293"/>
    </source>
</evidence>
<feature type="transmembrane region" description="Helical" evidence="8">
    <location>
        <begin position="263"/>
        <end position="282"/>
    </location>
</feature>
<organism evidence="9 10">
    <name type="scientific">Geosmithia morbida</name>
    <dbReference type="NCBI Taxonomy" id="1094350"/>
    <lineage>
        <taxon>Eukaryota</taxon>
        <taxon>Fungi</taxon>
        <taxon>Dikarya</taxon>
        <taxon>Ascomycota</taxon>
        <taxon>Pezizomycotina</taxon>
        <taxon>Sordariomycetes</taxon>
        <taxon>Hypocreomycetidae</taxon>
        <taxon>Hypocreales</taxon>
        <taxon>Bionectriaceae</taxon>
        <taxon>Geosmithia</taxon>
    </lineage>
</organism>
<evidence type="ECO:0000256" key="2">
    <source>
        <dbReference type="ARBA" id="ARBA00010617"/>
    </source>
</evidence>
<evidence type="ECO:0000256" key="6">
    <source>
        <dbReference type="PIRSR" id="PIRSR602401-1"/>
    </source>
</evidence>
<dbReference type="Proteomes" id="UP000749293">
    <property type="component" value="Unassembled WGS sequence"/>
</dbReference>
<dbReference type="EMBL" id="JAANYQ010000001">
    <property type="protein sequence ID" value="KAF4126548.1"/>
    <property type="molecule type" value="Genomic_DNA"/>
</dbReference>
<dbReference type="GO" id="GO:0020037">
    <property type="term" value="F:heme binding"/>
    <property type="evidence" value="ECO:0007669"/>
    <property type="project" value="InterPro"/>
</dbReference>
<dbReference type="GO" id="GO:0005506">
    <property type="term" value="F:iron ion binding"/>
    <property type="evidence" value="ECO:0007669"/>
    <property type="project" value="InterPro"/>
</dbReference>
<keyword evidence="8" id="KW-0472">Membrane</keyword>
<keyword evidence="10" id="KW-1185">Reference proteome</keyword>
<evidence type="ECO:0000256" key="1">
    <source>
        <dbReference type="ARBA" id="ARBA00001971"/>
    </source>
</evidence>
<evidence type="ECO:0000256" key="5">
    <source>
        <dbReference type="ARBA" id="ARBA00023004"/>
    </source>
</evidence>
<dbReference type="SUPFAM" id="SSF48264">
    <property type="entry name" value="Cytochrome P450"/>
    <property type="match status" value="1"/>
</dbReference>
<evidence type="ECO:0000256" key="4">
    <source>
        <dbReference type="ARBA" id="ARBA00022723"/>
    </source>
</evidence>
<reference evidence="9" key="1">
    <citation type="submission" date="2020-03" db="EMBL/GenBank/DDBJ databases">
        <title>Site-based positive gene gene selection in Geosmithia morbida across the United States reveals a broad range of putative effectors and factors for local host and environmental adapation.</title>
        <authorList>
            <person name="Onufrak A."/>
            <person name="Murdoch R.W."/>
            <person name="Gazis R."/>
            <person name="Huff M."/>
            <person name="Staton M."/>
            <person name="Klingeman W."/>
            <person name="Hadziabdic D."/>
        </authorList>
    </citation>
    <scope>NUCLEOTIDE SEQUENCE</scope>
    <source>
        <strain evidence="9">1262</strain>
    </source>
</reference>
<comment type="cofactor">
    <cofactor evidence="1 6">
        <name>heme</name>
        <dbReference type="ChEBI" id="CHEBI:30413"/>
    </cofactor>
</comment>
<feature type="binding site" description="axial binding residue" evidence="6">
    <location>
        <position position="501"/>
    </location>
    <ligand>
        <name>heme</name>
        <dbReference type="ChEBI" id="CHEBI:30413"/>
    </ligand>
    <ligandPart>
        <name>Fe</name>
        <dbReference type="ChEBI" id="CHEBI:18248"/>
    </ligandPart>
</feature>
<keyword evidence="7" id="KW-0503">Monooxygenase</keyword>
<keyword evidence="5 6" id="KW-0408">Iron</keyword>
<name>A0A9P4Z0P3_9HYPO</name>
<dbReference type="InterPro" id="IPR002401">
    <property type="entry name" value="Cyt_P450_E_grp-I"/>
</dbReference>
<proteinExistence type="inferred from homology"/>
<dbReference type="InterPro" id="IPR017972">
    <property type="entry name" value="Cyt_P450_CS"/>
</dbReference>
<keyword evidence="8" id="KW-0812">Transmembrane</keyword>
<sequence length="556" mass="62425">MATLSRVFSPAGLTLAATLQSTLAIKLLPSYYGSQNNLSSAAVIFLANYAMGVFFWAVIYPVLLSPLRHIPGPREVVSVGRRSLTVKEGAGGDLFADVVRKYPGQPLISLNTFRDQLMIADPALLPEILVHRCYDFTKPRKTRVFLRRVLGEGLVVAEGEQHKFLRKHSIPAFNFRHVRNLYPMMWDKAELLTTVLRKEIAGGDRNTDNADPSVVELSSWASKITLDIMGVACLGRNINAAEKSSDPLQKTYEAILEPTREKILYAVLFFVFGPTFLRLLPWRMHRIFEQLTGTLDSICAQLVQDKRRELSTEKESGEERGEHYDILSLLIKSSNFTDAVLKDQLLTFLAAGRHETTASSLTWACYLLAKHPDLQTKLREEMTENLPEHPGQCSQGDLAILLEQLPYLNGVIHETLRLYPTVPLTAREAICDTRLGDQFVPKGTMMAISIWQINRSPEFWGPSPTEFRPERWMESNGKPNQTGGMSSNYHFMTFSHGPRSCIGQGFAKAEMRCLLAAMIRSFSWELAMDESKTAPRGIITIKPEHGLNLKLTPLCS</sequence>
<accession>A0A9P4Z0P3</accession>
<dbReference type="Gene3D" id="1.10.630.10">
    <property type="entry name" value="Cytochrome P450"/>
    <property type="match status" value="1"/>
</dbReference>
<dbReference type="RefSeq" id="XP_035325200.1">
    <property type="nucleotide sequence ID" value="XM_035462270.1"/>
</dbReference>
<feature type="transmembrane region" description="Helical" evidence="8">
    <location>
        <begin position="40"/>
        <end position="64"/>
    </location>
</feature>
<keyword evidence="7" id="KW-0560">Oxidoreductase</keyword>
<dbReference type="OrthoDB" id="1470350at2759"/>
<dbReference type="Pfam" id="PF00067">
    <property type="entry name" value="p450"/>
    <property type="match status" value="1"/>
</dbReference>
<keyword evidence="3 6" id="KW-0349">Heme</keyword>
<dbReference type="InterPro" id="IPR050121">
    <property type="entry name" value="Cytochrome_P450_monoxygenase"/>
</dbReference>
<protein>
    <submittedName>
        <fullName evidence="9">Cytochrome P450</fullName>
    </submittedName>
</protein>
<gene>
    <name evidence="9" type="ORF">GMORB2_0284</name>
</gene>
<evidence type="ECO:0000313" key="9">
    <source>
        <dbReference type="EMBL" id="KAF4126548.1"/>
    </source>
</evidence>
<dbReference type="InterPro" id="IPR036396">
    <property type="entry name" value="Cyt_P450_sf"/>
</dbReference>
<keyword evidence="4 6" id="KW-0479">Metal-binding</keyword>
<dbReference type="CDD" id="cd11069">
    <property type="entry name" value="CYP_FUM15-like"/>
    <property type="match status" value="1"/>
</dbReference>
<dbReference type="PRINTS" id="PR00463">
    <property type="entry name" value="EP450I"/>
</dbReference>
<evidence type="ECO:0000256" key="7">
    <source>
        <dbReference type="RuleBase" id="RU000461"/>
    </source>
</evidence>
<evidence type="ECO:0000256" key="3">
    <source>
        <dbReference type="ARBA" id="ARBA00022617"/>
    </source>
</evidence>
<dbReference type="GO" id="GO:0016705">
    <property type="term" value="F:oxidoreductase activity, acting on paired donors, with incorporation or reduction of molecular oxygen"/>
    <property type="evidence" value="ECO:0007669"/>
    <property type="project" value="InterPro"/>
</dbReference>
<dbReference type="GeneID" id="55966514"/>
<dbReference type="InterPro" id="IPR001128">
    <property type="entry name" value="Cyt_P450"/>
</dbReference>
<dbReference type="GO" id="GO:0004497">
    <property type="term" value="F:monooxygenase activity"/>
    <property type="evidence" value="ECO:0007669"/>
    <property type="project" value="UniProtKB-KW"/>
</dbReference>